<dbReference type="GO" id="GO:0005524">
    <property type="term" value="F:ATP binding"/>
    <property type="evidence" value="ECO:0007669"/>
    <property type="project" value="UniProtKB-UniRule"/>
</dbReference>
<dbReference type="InterPro" id="IPR003593">
    <property type="entry name" value="AAA+_ATPase"/>
</dbReference>
<evidence type="ECO:0000256" key="4">
    <source>
        <dbReference type="ARBA" id="ARBA00022771"/>
    </source>
</evidence>
<dbReference type="InterPro" id="IPR041166">
    <property type="entry name" value="Rubredoxin_2"/>
</dbReference>
<dbReference type="GO" id="GO:0000725">
    <property type="term" value="P:recombinational repair"/>
    <property type="evidence" value="ECO:0007669"/>
    <property type="project" value="UniProtKB-UniRule"/>
</dbReference>
<evidence type="ECO:0000313" key="16">
    <source>
        <dbReference type="Proteomes" id="UP000431744"/>
    </source>
</evidence>
<dbReference type="HAMAP" id="MF_01498">
    <property type="entry name" value="RadA_bact"/>
    <property type="match status" value="1"/>
</dbReference>
<dbReference type="GO" id="GO:0016787">
    <property type="term" value="F:hydrolase activity"/>
    <property type="evidence" value="ECO:0007669"/>
    <property type="project" value="UniProtKB-KW"/>
</dbReference>
<dbReference type="FunFam" id="3.40.50.300:FF:000050">
    <property type="entry name" value="DNA repair protein RadA"/>
    <property type="match status" value="1"/>
</dbReference>
<dbReference type="GO" id="GO:0003684">
    <property type="term" value="F:damaged DNA binding"/>
    <property type="evidence" value="ECO:0007669"/>
    <property type="project" value="InterPro"/>
</dbReference>
<keyword evidence="6 13" id="KW-0862">Zinc</keyword>
<dbReference type="NCBIfam" id="TIGR00416">
    <property type="entry name" value="sms"/>
    <property type="match status" value="1"/>
</dbReference>
<keyword evidence="7 11" id="KW-0067">ATP-binding</keyword>
<dbReference type="InterPro" id="IPR020588">
    <property type="entry name" value="RecA_ATP-bd"/>
</dbReference>
<dbReference type="Gene3D" id="3.30.230.10">
    <property type="match status" value="1"/>
</dbReference>
<dbReference type="PANTHER" id="PTHR32472">
    <property type="entry name" value="DNA REPAIR PROTEIN RADA"/>
    <property type="match status" value="1"/>
</dbReference>
<dbReference type="InterPro" id="IPR014721">
    <property type="entry name" value="Ribsml_uS5_D2-typ_fold_subgr"/>
</dbReference>
<keyword evidence="3 11" id="KW-0227">DNA damage</keyword>
<evidence type="ECO:0000256" key="8">
    <source>
        <dbReference type="ARBA" id="ARBA00023016"/>
    </source>
</evidence>
<keyword evidence="1 11" id="KW-0479">Metal-binding</keyword>
<feature type="binding site" evidence="11">
    <location>
        <begin position="98"/>
        <end position="105"/>
    </location>
    <ligand>
        <name>ATP</name>
        <dbReference type="ChEBI" id="CHEBI:30616"/>
    </ligand>
</feature>
<dbReference type="InterPro" id="IPR027417">
    <property type="entry name" value="P-loop_NTPase"/>
</dbReference>
<name>A0A6H9WCE6_9MICO</name>
<protein>
    <recommendedName>
        <fullName evidence="11 12">DNA repair protein RadA</fullName>
    </recommendedName>
</protein>
<dbReference type="EMBL" id="WBJY01000002">
    <property type="protein sequence ID" value="KAB1648353.1"/>
    <property type="molecule type" value="Genomic_DNA"/>
</dbReference>
<evidence type="ECO:0000256" key="9">
    <source>
        <dbReference type="ARBA" id="ARBA00023125"/>
    </source>
</evidence>
<dbReference type="InterPro" id="IPR004504">
    <property type="entry name" value="DNA_repair_RadA"/>
</dbReference>
<gene>
    <name evidence="11 15" type="primary">radA</name>
    <name evidence="15" type="ORF">F8O04_11700</name>
</gene>
<dbReference type="CDD" id="cd01121">
    <property type="entry name" value="RadA_SMS_N"/>
    <property type="match status" value="1"/>
</dbReference>
<proteinExistence type="inferred from homology"/>
<dbReference type="AlphaFoldDB" id="A0A6H9WCE6"/>
<feature type="domain" description="RecA family profile 1" evidence="14">
    <location>
        <begin position="69"/>
        <end position="218"/>
    </location>
</feature>
<keyword evidence="5" id="KW-0378">Hydrolase</keyword>
<dbReference type="InterPro" id="IPR020568">
    <property type="entry name" value="Ribosomal_Su5_D2-typ_SF"/>
</dbReference>
<keyword evidence="4 13" id="KW-0863">Zinc-finger</keyword>
<evidence type="ECO:0000313" key="15">
    <source>
        <dbReference type="EMBL" id="KAB1648353.1"/>
    </source>
</evidence>
<evidence type="ECO:0000256" key="13">
    <source>
        <dbReference type="RuleBase" id="RU003555"/>
    </source>
</evidence>
<dbReference type="OrthoDB" id="9803906at2"/>
<evidence type="ECO:0000256" key="11">
    <source>
        <dbReference type="HAMAP-Rule" id="MF_01498"/>
    </source>
</evidence>
<feature type="short sequence motif" description="RadA KNRFG motif" evidence="11">
    <location>
        <begin position="255"/>
        <end position="259"/>
    </location>
</feature>
<dbReference type="GO" id="GO:0005829">
    <property type="term" value="C:cytosol"/>
    <property type="evidence" value="ECO:0007669"/>
    <property type="project" value="TreeGrafter"/>
</dbReference>
<dbReference type="Proteomes" id="UP000431744">
    <property type="component" value="Unassembled WGS sequence"/>
</dbReference>
<dbReference type="Gene3D" id="3.40.50.300">
    <property type="entry name" value="P-loop containing nucleotide triphosphate hydrolases"/>
    <property type="match status" value="1"/>
</dbReference>
<keyword evidence="10 11" id="KW-0234">DNA repair</keyword>
<dbReference type="PROSITE" id="PS50162">
    <property type="entry name" value="RECA_2"/>
    <property type="match status" value="1"/>
</dbReference>
<keyword evidence="8 11" id="KW-0346">Stress response</keyword>
<dbReference type="Pfam" id="PF13481">
    <property type="entry name" value="AAA_25"/>
    <property type="match status" value="1"/>
</dbReference>
<organism evidence="15 16">
    <name type="scientific">Pseudoclavibacter endophyticus</name>
    <dbReference type="NCBI Taxonomy" id="1778590"/>
    <lineage>
        <taxon>Bacteria</taxon>
        <taxon>Bacillati</taxon>
        <taxon>Actinomycetota</taxon>
        <taxon>Actinomycetes</taxon>
        <taxon>Micrococcales</taxon>
        <taxon>Microbacteriaceae</taxon>
        <taxon>Pseudoclavibacter</taxon>
    </lineage>
</organism>
<comment type="function">
    <text evidence="11">Plays a role in repairing double-strand DNA breaks, probably involving stabilizing or processing branched DNA or blocked replication forks.</text>
</comment>
<evidence type="ECO:0000256" key="3">
    <source>
        <dbReference type="ARBA" id="ARBA00022763"/>
    </source>
</evidence>
<dbReference type="SUPFAM" id="SSF54211">
    <property type="entry name" value="Ribosomal protein S5 domain 2-like"/>
    <property type="match status" value="1"/>
</dbReference>
<evidence type="ECO:0000256" key="2">
    <source>
        <dbReference type="ARBA" id="ARBA00022741"/>
    </source>
</evidence>
<reference evidence="15 16" key="1">
    <citation type="submission" date="2019-09" db="EMBL/GenBank/DDBJ databases">
        <title>Phylogeny of genus Pseudoclavibacter and closely related genus.</title>
        <authorList>
            <person name="Li Y."/>
        </authorList>
    </citation>
    <scope>NUCLEOTIDE SEQUENCE [LARGE SCALE GENOMIC DNA]</scope>
    <source>
        <strain evidence="15 16">EGI 60007</strain>
    </source>
</reference>
<dbReference type="GO" id="GO:0140664">
    <property type="term" value="F:ATP-dependent DNA damage sensor activity"/>
    <property type="evidence" value="ECO:0007669"/>
    <property type="project" value="InterPro"/>
</dbReference>
<accession>A0A6H9WCE6</accession>
<sequence>MAAPRPRPPGYVCTECGATSAKWLGRCTECGSWGTVVERSAAGPANRVDAAAVPDDRRAVPITKLASDHAVYWPTGIGEFDRVLGGGIVPGAAMLLSGEPGVGKSTLLLELAARIASTGARVLYVSAEESTSQVRLRAERTGALQPTLYLASESDLATILGHIEQVDPMLFIADSIQTIASADVSSLAGQPSQVREVASALIRIAKDRNLPTVIIGHVTKDGQVAGPRLLEHLVDVVAHVEGDRQTSLRFVRTLKNRYGATDEVGCFEMTGDGMTEVADPSSLFLAQRGAPVSGTCVTVALEGRRAMAVEIQALVVKTSAPNPRTVTNGVDSSRVAMLVAVLQQRLSLNFAGHDVYVSTMGGMRLVEPGADLAIATALASALMNRPAKPRSVVIGEVSLVGEIRPVTQQRMREAEATRVGLTDVVDASLETVHAAIGRALLPAAPRGE</sequence>
<dbReference type="Pfam" id="PF18073">
    <property type="entry name" value="Zn_ribbon_LapB"/>
    <property type="match status" value="1"/>
</dbReference>
<dbReference type="GO" id="GO:0008270">
    <property type="term" value="F:zinc ion binding"/>
    <property type="evidence" value="ECO:0007669"/>
    <property type="project" value="UniProtKB-KW"/>
</dbReference>
<feature type="region of interest" description="Lon-protease-like" evidence="11">
    <location>
        <begin position="354"/>
        <end position="448"/>
    </location>
</feature>
<evidence type="ECO:0000259" key="14">
    <source>
        <dbReference type="PROSITE" id="PS50162"/>
    </source>
</evidence>
<evidence type="ECO:0000256" key="10">
    <source>
        <dbReference type="ARBA" id="ARBA00023204"/>
    </source>
</evidence>
<comment type="similarity">
    <text evidence="11 13">Belongs to the RecA family. RadA subfamily.</text>
</comment>
<keyword evidence="16" id="KW-1185">Reference proteome</keyword>
<keyword evidence="9 11" id="KW-0238">DNA-binding</keyword>
<dbReference type="PRINTS" id="PR01874">
    <property type="entry name" value="DNAREPAIRADA"/>
</dbReference>
<evidence type="ECO:0000256" key="5">
    <source>
        <dbReference type="ARBA" id="ARBA00022801"/>
    </source>
</evidence>
<comment type="caution">
    <text evidence="15">The sequence shown here is derived from an EMBL/GenBank/DDBJ whole genome shotgun (WGS) entry which is preliminary data.</text>
</comment>
<keyword evidence="2 11" id="KW-0547">Nucleotide-binding</keyword>
<dbReference type="PANTHER" id="PTHR32472:SF10">
    <property type="entry name" value="DNA REPAIR PROTEIN RADA-LIKE PROTEIN"/>
    <property type="match status" value="1"/>
</dbReference>
<dbReference type="RefSeq" id="WP_158029548.1">
    <property type="nucleotide sequence ID" value="NZ_BMHG01000001.1"/>
</dbReference>
<evidence type="ECO:0000256" key="7">
    <source>
        <dbReference type="ARBA" id="ARBA00022840"/>
    </source>
</evidence>
<comment type="domain">
    <text evidence="11">The middle region has homology to RecA with ATPase motifs including the RadA KNRFG motif, while the C-terminus is homologous to Lon protease.</text>
</comment>
<comment type="function">
    <text evidence="13">DNA-dependent ATPase involved in processing of recombination intermediates, plays a role in repairing DNA breaks. Stimulates the branch migration of RecA-mediated strand transfer reactions, allowing the 3' invading strand to extend heteroduplex DNA faster. Binds ssDNA in the presence of ADP but not other nucleotides, has ATPase activity that is stimulated by ssDNA and various branched DNA structures, but inhibited by SSB. Does not have RecA's homology-searching function.</text>
</comment>
<dbReference type="SUPFAM" id="SSF52540">
    <property type="entry name" value="P-loop containing nucleoside triphosphate hydrolases"/>
    <property type="match status" value="1"/>
</dbReference>
<evidence type="ECO:0000256" key="12">
    <source>
        <dbReference type="NCBIfam" id="TIGR00416"/>
    </source>
</evidence>
<evidence type="ECO:0000256" key="1">
    <source>
        <dbReference type="ARBA" id="ARBA00022723"/>
    </source>
</evidence>
<evidence type="ECO:0000256" key="6">
    <source>
        <dbReference type="ARBA" id="ARBA00022833"/>
    </source>
</evidence>
<dbReference type="SMART" id="SM00382">
    <property type="entry name" value="AAA"/>
    <property type="match status" value="1"/>
</dbReference>